<gene>
    <name evidence="1" type="ORF">IGS68_33625</name>
</gene>
<evidence type="ECO:0000313" key="2">
    <source>
        <dbReference type="Proteomes" id="UP000595197"/>
    </source>
</evidence>
<protein>
    <submittedName>
        <fullName evidence="1">DUF3168 domain-containing protein</fullName>
    </submittedName>
</protein>
<organism evidence="1 2">
    <name type="scientific">Skermanella cutis</name>
    <dbReference type="NCBI Taxonomy" id="2775420"/>
    <lineage>
        <taxon>Bacteria</taxon>
        <taxon>Pseudomonadati</taxon>
        <taxon>Pseudomonadota</taxon>
        <taxon>Alphaproteobacteria</taxon>
        <taxon>Rhodospirillales</taxon>
        <taxon>Azospirillaceae</taxon>
        <taxon>Skermanella</taxon>
    </lineage>
</organism>
<keyword evidence="2" id="KW-1185">Reference proteome</keyword>
<dbReference type="Pfam" id="PF11367">
    <property type="entry name" value="Tail_completion_gp17"/>
    <property type="match status" value="1"/>
</dbReference>
<dbReference type="InterPro" id="IPR053745">
    <property type="entry name" value="Viral_Tail_Comp_sf"/>
</dbReference>
<sequence>MLAGWNLQKALFARLDSALAVPVYDFAPPGAQCPYVSIGEETAVPFDDKATDGAETTVVVHTWSESRSRKETKELQAAVYAALHNFPLVVEGHETILCRWEYSDSFRDEDGKTQHGISRFRIILSPTA</sequence>
<keyword evidence="1" id="KW-0614">Plasmid</keyword>
<proteinExistence type="predicted"/>
<dbReference type="InterPro" id="IPR021508">
    <property type="entry name" value="Gp17-like"/>
</dbReference>
<geneLocation type="plasmid" evidence="1 2">
    <name>pTT6-2</name>
</geneLocation>
<dbReference type="Gene3D" id="3.30.2000.30">
    <property type="match status" value="1"/>
</dbReference>
<dbReference type="EMBL" id="CP067422">
    <property type="protein sequence ID" value="QQP93563.1"/>
    <property type="molecule type" value="Genomic_DNA"/>
</dbReference>
<evidence type="ECO:0000313" key="1">
    <source>
        <dbReference type="EMBL" id="QQP93563.1"/>
    </source>
</evidence>
<name>A0ABX7BGQ3_9PROT</name>
<reference evidence="1" key="1">
    <citation type="submission" date="2021-02" db="EMBL/GenBank/DDBJ databases">
        <title>Skermanella TT6 skin isolate.</title>
        <authorList>
            <person name="Lee K."/>
            <person name="Ganzorig M."/>
        </authorList>
    </citation>
    <scope>NUCLEOTIDE SEQUENCE</scope>
    <source>
        <strain evidence="1">TT6</strain>
    </source>
</reference>
<dbReference type="RefSeq" id="WP_201083214.1">
    <property type="nucleotide sequence ID" value="NZ_CP067422.1"/>
</dbReference>
<dbReference type="Proteomes" id="UP000595197">
    <property type="component" value="Plasmid pTT6-2"/>
</dbReference>
<accession>A0ABX7BGQ3</accession>